<comment type="caution">
    <text evidence="9">The sequence shown here is derived from an EMBL/GenBank/DDBJ whole genome shotgun (WGS) entry which is preliminary data.</text>
</comment>
<dbReference type="Gene3D" id="3.20.20.70">
    <property type="entry name" value="Aldolase class I"/>
    <property type="match status" value="1"/>
</dbReference>
<dbReference type="NCBIfam" id="TIGR00419">
    <property type="entry name" value="tim"/>
    <property type="match status" value="1"/>
</dbReference>
<dbReference type="GO" id="GO:0019563">
    <property type="term" value="P:glycerol catabolic process"/>
    <property type="evidence" value="ECO:0007669"/>
    <property type="project" value="TreeGrafter"/>
</dbReference>
<comment type="catalytic activity">
    <reaction evidence="7 8">
        <text>D-glyceraldehyde 3-phosphate = dihydroxyacetone phosphate</text>
        <dbReference type="Rhea" id="RHEA:18585"/>
        <dbReference type="ChEBI" id="CHEBI:57642"/>
        <dbReference type="ChEBI" id="CHEBI:59776"/>
        <dbReference type="EC" id="5.3.1.1"/>
    </reaction>
</comment>
<dbReference type="InterPro" id="IPR020861">
    <property type="entry name" value="Triosephosphate_isomerase_AS"/>
</dbReference>
<gene>
    <name evidence="7" type="primary">tpiA</name>
    <name evidence="9" type="ORF">AO384_1264</name>
</gene>
<dbReference type="GO" id="GO:0005829">
    <property type="term" value="C:cytosol"/>
    <property type="evidence" value="ECO:0007669"/>
    <property type="project" value="TreeGrafter"/>
</dbReference>
<comment type="function">
    <text evidence="7">Involved in the gluconeogenesis. Catalyzes stereospecifically the conversion of dihydroxyacetone phosphate (DHAP) to D-glyceraldehyde-3-phosphate (G3P).</text>
</comment>
<proteinExistence type="inferred from homology"/>
<dbReference type="PANTHER" id="PTHR21139">
    <property type="entry name" value="TRIOSEPHOSPHATE ISOMERASE"/>
    <property type="match status" value="1"/>
</dbReference>
<dbReference type="OrthoDB" id="9809429at2"/>
<feature type="active site" description="Electrophile" evidence="7">
    <location>
        <position position="97"/>
    </location>
</feature>
<keyword evidence="6 7" id="KW-0413">Isomerase</keyword>
<feature type="binding site" evidence="7">
    <location>
        <position position="173"/>
    </location>
    <ligand>
        <name>substrate</name>
    </ligand>
</feature>
<keyword evidence="4 7" id="KW-0963">Cytoplasm</keyword>
<evidence type="ECO:0000256" key="1">
    <source>
        <dbReference type="ARBA" id="ARBA00004939"/>
    </source>
</evidence>
<dbReference type="HAMAP" id="MF_00147_B">
    <property type="entry name" value="TIM_B"/>
    <property type="match status" value="1"/>
</dbReference>
<dbReference type="AlphaFoldDB" id="A0A198UGU0"/>
<dbReference type="InterPro" id="IPR013785">
    <property type="entry name" value="Aldolase_TIM"/>
</dbReference>
<sequence length="250" mass="26607">MNVQRCVIGNWKLNPATKSAAHELAQGLSGIACDAVRVGCTPSFTHLSTVAGVLAGTPIWVGAQDICAYTQSTGAYTGDVSAEQLSDLGVGFVIIGHSERRNYYREDHSLLVEKMKHAFAADLSVVFCIGETKEQYQTNQTLSVLDDQLSVLQTFRVPRGKLIIAYEPIWAIGTGLTPTTQEVIATHAHIKSVLASYHFEGVSVLYGGSVNEQNAAEFAQAEGVDGALVGGASLKLDTFAQIIAAFESAS</sequence>
<dbReference type="UniPathway" id="UPA00109">
    <property type="reaction ID" value="UER00189"/>
</dbReference>
<organism evidence="9 10">
    <name type="scientific">Moraxella catarrhalis</name>
    <name type="common">Branhamella catarrhalis</name>
    <dbReference type="NCBI Taxonomy" id="480"/>
    <lineage>
        <taxon>Bacteria</taxon>
        <taxon>Pseudomonadati</taxon>
        <taxon>Pseudomonadota</taxon>
        <taxon>Gammaproteobacteria</taxon>
        <taxon>Moraxellales</taxon>
        <taxon>Moraxellaceae</taxon>
        <taxon>Moraxella</taxon>
    </lineage>
</organism>
<dbReference type="GO" id="GO:0006096">
    <property type="term" value="P:glycolytic process"/>
    <property type="evidence" value="ECO:0007669"/>
    <property type="project" value="UniProtKB-UniRule"/>
</dbReference>
<dbReference type="GO" id="GO:0004807">
    <property type="term" value="F:triose-phosphate isomerase activity"/>
    <property type="evidence" value="ECO:0007669"/>
    <property type="project" value="UniProtKB-UniRule"/>
</dbReference>
<comment type="pathway">
    <text evidence="7 8">Carbohydrate biosynthesis; gluconeogenesis.</text>
</comment>
<accession>A0A198UGU0</accession>
<evidence type="ECO:0000256" key="7">
    <source>
        <dbReference type="HAMAP-Rule" id="MF_00147"/>
    </source>
</evidence>
<dbReference type="Pfam" id="PF00121">
    <property type="entry name" value="TIM"/>
    <property type="match status" value="1"/>
</dbReference>
<evidence type="ECO:0000313" key="9">
    <source>
        <dbReference type="EMBL" id="OAU95658.1"/>
    </source>
</evidence>
<feature type="active site" description="Proton acceptor" evidence="7">
    <location>
        <position position="167"/>
    </location>
</feature>
<evidence type="ECO:0000256" key="4">
    <source>
        <dbReference type="ARBA" id="ARBA00022490"/>
    </source>
</evidence>
<comment type="similarity">
    <text evidence="2 7 8">Belongs to the triosephosphate isomerase family.</text>
</comment>
<dbReference type="InterPro" id="IPR022896">
    <property type="entry name" value="TrioseP_Isoase_bac/euk"/>
</dbReference>
<protein>
    <recommendedName>
        <fullName evidence="7 8">Triosephosphate isomerase</fullName>
        <shortName evidence="7">TIM</shortName>
        <shortName evidence="7">TPI</shortName>
        <ecNumber evidence="7 8">5.3.1.1</ecNumber>
    </recommendedName>
    <alternativeName>
        <fullName evidence="7">Triose-phosphate isomerase</fullName>
    </alternativeName>
</protein>
<dbReference type="SUPFAM" id="SSF51351">
    <property type="entry name" value="Triosephosphate isomerase (TIM)"/>
    <property type="match status" value="1"/>
</dbReference>
<comment type="pathway">
    <text evidence="1">Carbohydrate metabolism; erythritol degradation.</text>
</comment>
<evidence type="ECO:0000256" key="6">
    <source>
        <dbReference type="ARBA" id="ARBA00023235"/>
    </source>
</evidence>
<dbReference type="PROSITE" id="PS00171">
    <property type="entry name" value="TIM_1"/>
    <property type="match status" value="1"/>
</dbReference>
<dbReference type="PROSITE" id="PS51440">
    <property type="entry name" value="TIM_2"/>
    <property type="match status" value="1"/>
</dbReference>
<keyword evidence="10" id="KW-1185">Reference proteome</keyword>
<evidence type="ECO:0000256" key="8">
    <source>
        <dbReference type="RuleBase" id="RU363013"/>
    </source>
</evidence>
<dbReference type="PATRIC" id="fig|480.237.peg.1081"/>
<feature type="binding site" evidence="7">
    <location>
        <position position="209"/>
    </location>
    <ligand>
        <name>substrate</name>
    </ligand>
</feature>
<dbReference type="EC" id="5.3.1.1" evidence="7 8"/>
<evidence type="ECO:0000256" key="2">
    <source>
        <dbReference type="ARBA" id="ARBA00007422"/>
    </source>
</evidence>
<dbReference type="UniPathway" id="UPA00138"/>
<evidence type="ECO:0000256" key="5">
    <source>
        <dbReference type="ARBA" id="ARBA00023152"/>
    </source>
</evidence>
<keyword evidence="5 7" id="KW-0324">Glycolysis</keyword>
<dbReference type="Proteomes" id="UP000078228">
    <property type="component" value="Unassembled WGS sequence"/>
</dbReference>
<comment type="subunit">
    <text evidence="7 8">Homodimer.</text>
</comment>
<evidence type="ECO:0000313" key="10">
    <source>
        <dbReference type="Proteomes" id="UP000078228"/>
    </source>
</evidence>
<dbReference type="RefSeq" id="WP_064611039.1">
    <property type="nucleotide sequence ID" value="NZ_LXHB01000078.1"/>
</dbReference>
<feature type="binding site" evidence="7">
    <location>
        <begin position="230"/>
        <end position="231"/>
    </location>
    <ligand>
        <name>substrate</name>
    </ligand>
</feature>
<dbReference type="PANTHER" id="PTHR21139:SF42">
    <property type="entry name" value="TRIOSEPHOSPHATE ISOMERASE"/>
    <property type="match status" value="1"/>
</dbReference>
<dbReference type="eggNOG" id="COG0149">
    <property type="taxonomic scope" value="Bacteria"/>
</dbReference>
<dbReference type="InterPro" id="IPR035990">
    <property type="entry name" value="TIM_sf"/>
</dbReference>
<feature type="binding site" evidence="7">
    <location>
        <begin position="10"/>
        <end position="12"/>
    </location>
    <ligand>
        <name>substrate</name>
    </ligand>
</feature>
<dbReference type="GO" id="GO:0046166">
    <property type="term" value="P:glyceraldehyde-3-phosphate biosynthetic process"/>
    <property type="evidence" value="ECO:0007669"/>
    <property type="project" value="TreeGrafter"/>
</dbReference>
<dbReference type="GO" id="GO:0006094">
    <property type="term" value="P:gluconeogenesis"/>
    <property type="evidence" value="ECO:0007669"/>
    <property type="project" value="UniProtKB-UniRule"/>
</dbReference>
<dbReference type="InterPro" id="IPR000652">
    <property type="entry name" value="Triosephosphate_isomerase"/>
</dbReference>
<comment type="pathway">
    <text evidence="7 8">Carbohydrate degradation; glycolysis; D-glyceraldehyde 3-phosphate from glycerone phosphate: step 1/1.</text>
</comment>
<reference evidence="9 10" key="1">
    <citation type="journal article" date="2016" name="Genome Biol. Evol.">
        <title>Comparative Genomic Analyses of the Moraxella catarrhalis Serosensitive and Seroresistant Lineages Demonstrate Their Independent Evolution.</title>
        <authorList>
            <person name="Earl J.P."/>
            <person name="de Vries S.P."/>
            <person name="Ahmed A."/>
            <person name="Powell E."/>
            <person name="Schultz M.P."/>
            <person name="Hermans P.W."/>
            <person name="Hill D.J."/>
            <person name="Zhou Z."/>
            <person name="Constantinidou C.I."/>
            <person name="Hu F.Z."/>
            <person name="Bootsma H.J."/>
            <person name="Ehrlich G.D."/>
        </authorList>
    </citation>
    <scope>NUCLEOTIDE SEQUENCE [LARGE SCALE GENOMIC DNA]</scope>
    <source>
        <strain evidence="9 10">Z7542</strain>
    </source>
</reference>
<dbReference type="EMBL" id="LXHC01000022">
    <property type="protein sequence ID" value="OAU95658.1"/>
    <property type="molecule type" value="Genomic_DNA"/>
</dbReference>
<name>A0A198UGU0_MORCA</name>
<evidence type="ECO:0000256" key="3">
    <source>
        <dbReference type="ARBA" id="ARBA00022432"/>
    </source>
</evidence>
<dbReference type="CDD" id="cd00311">
    <property type="entry name" value="TIM"/>
    <property type="match status" value="1"/>
</dbReference>
<comment type="subcellular location">
    <subcellularLocation>
        <location evidence="7 8">Cytoplasm</location>
    </subcellularLocation>
</comment>
<keyword evidence="3 7" id="KW-0312">Gluconeogenesis</keyword>